<keyword evidence="1" id="KW-1133">Transmembrane helix</keyword>
<sequence length="272" mass="31768">MKIEKYNQRILAVLGTVGVIFIIVALIAFISITIMEHNRYNDDDIETGILSDEKIEELQKENKREQVISFRQPRLIDTLNSTYIIPVSHKTLDEQEDIMGLLNSYGAASKYEASDSRYSNEIYGTYNNVIIYNPKNEISKKLFNERVNFERIQSEYFSEDIYLLMNIAKDDTYKDGVINLKDYKSLYIYSLKTENLQNIGIEGMDVFDYKFLNETNDLIIRFGVDKNDDGTYNEYNEPTIIKKYNLETRILTDIVDESIRLELQKTLEGSQK</sequence>
<dbReference type="STRING" id="641526.ADIWIN_4053"/>
<protein>
    <submittedName>
        <fullName evidence="2">Uncharacterized protein</fullName>
    </submittedName>
</protein>
<proteinExistence type="predicted"/>
<evidence type="ECO:0000313" key="3">
    <source>
        <dbReference type="Proteomes" id="UP000014962"/>
    </source>
</evidence>
<keyword evidence="1" id="KW-0472">Membrane</keyword>
<dbReference type="PATRIC" id="fig|641526.4.peg.4025"/>
<dbReference type="eggNOG" id="ENOG502Z7I9">
    <property type="taxonomic scope" value="Bacteria"/>
</dbReference>
<comment type="caution">
    <text evidence="2">The sequence shown here is derived from an EMBL/GenBank/DDBJ whole genome shotgun (WGS) entry which is preliminary data.</text>
</comment>
<dbReference type="EMBL" id="ATMR01000215">
    <property type="protein sequence ID" value="EPR69778.1"/>
    <property type="molecule type" value="Genomic_DNA"/>
</dbReference>
<accession>S7X0X7</accession>
<dbReference type="AlphaFoldDB" id="S7X0X7"/>
<feature type="transmembrane region" description="Helical" evidence="1">
    <location>
        <begin position="12"/>
        <end position="35"/>
    </location>
</feature>
<evidence type="ECO:0000256" key="1">
    <source>
        <dbReference type="SAM" id="Phobius"/>
    </source>
</evidence>
<dbReference type="RefSeq" id="WP_020896311.1">
    <property type="nucleotide sequence ID" value="NZ_ATMR01000215.1"/>
</dbReference>
<keyword evidence="3" id="KW-1185">Reference proteome</keyword>
<gene>
    <name evidence="2" type="ORF">ADIWIN_4053</name>
</gene>
<evidence type="ECO:0000313" key="2">
    <source>
        <dbReference type="EMBL" id="EPR69778.1"/>
    </source>
</evidence>
<name>S7X0X7_9FLAO</name>
<organism evidence="2 3">
    <name type="scientific">Winogradskyella psychrotolerans RS-3</name>
    <dbReference type="NCBI Taxonomy" id="641526"/>
    <lineage>
        <taxon>Bacteria</taxon>
        <taxon>Pseudomonadati</taxon>
        <taxon>Bacteroidota</taxon>
        <taxon>Flavobacteriia</taxon>
        <taxon>Flavobacteriales</taxon>
        <taxon>Flavobacteriaceae</taxon>
        <taxon>Winogradskyella</taxon>
    </lineage>
</organism>
<dbReference type="Proteomes" id="UP000014962">
    <property type="component" value="Unassembled WGS sequence"/>
</dbReference>
<keyword evidence="1" id="KW-0812">Transmembrane</keyword>
<dbReference type="OrthoDB" id="893756at2"/>
<reference evidence="2 3" key="1">
    <citation type="journal article" date="2013" name="Genome Announc.">
        <title>Draft Genome Sequence of Winogradskyella psychrotolerans RS-3T, Isolated from the Marine Transect of Kongsfjorden, Ny-Alesund, Svalbard, Arctic Ocean.</title>
        <authorList>
            <person name="Kumar Pinnaka A."/>
            <person name="Ara S."/>
            <person name="Singh A."/>
            <person name="Shivaji S."/>
        </authorList>
    </citation>
    <scope>NUCLEOTIDE SEQUENCE [LARGE SCALE GENOMIC DNA]</scope>
    <source>
        <strain evidence="2 3">RS-3</strain>
    </source>
</reference>